<dbReference type="Proteomes" id="UP000317318">
    <property type="component" value="Chromosome"/>
</dbReference>
<evidence type="ECO:0000256" key="1">
    <source>
        <dbReference type="SAM" id="MobiDB-lite"/>
    </source>
</evidence>
<name>A0A517R7C0_9PLAN</name>
<dbReference type="EMBL" id="CP036268">
    <property type="protein sequence ID" value="QDT39787.1"/>
    <property type="molecule type" value="Genomic_DNA"/>
</dbReference>
<keyword evidence="2" id="KW-0472">Membrane</keyword>
<organism evidence="3 4">
    <name type="scientific">Stratiformator vulcanicus</name>
    <dbReference type="NCBI Taxonomy" id="2527980"/>
    <lineage>
        <taxon>Bacteria</taxon>
        <taxon>Pseudomonadati</taxon>
        <taxon>Planctomycetota</taxon>
        <taxon>Planctomycetia</taxon>
        <taxon>Planctomycetales</taxon>
        <taxon>Planctomycetaceae</taxon>
        <taxon>Stratiformator</taxon>
    </lineage>
</organism>
<dbReference type="RefSeq" id="WP_145365900.1">
    <property type="nucleotide sequence ID" value="NZ_CP036268.1"/>
</dbReference>
<dbReference type="OrthoDB" id="211710at2"/>
<feature type="region of interest" description="Disordered" evidence="1">
    <location>
        <begin position="183"/>
        <end position="215"/>
    </location>
</feature>
<dbReference type="AlphaFoldDB" id="A0A517R7C0"/>
<keyword evidence="4" id="KW-1185">Reference proteome</keyword>
<dbReference type="KEGG" id="svp:Pan189_41980"/>
<dbReference type="Gene3D" id="2.60.120.430">
    <property type="entry name" value="Galactose-binding lectin"/>
    <property type="match status" value="1"/>
</dbReference>
<proteinExistence type="predicted"/>
<gene>
    <name evidence="3" type="ORF">Pan189_41980</name>
</gene>
<accession>A0A517R7C0</accession>
<evidence type="ECO:0000313" key="3">
    <source>
        <dbReference type="EMBL" id="QDT39787.1"/>
    </source>
</evidence>
<keyword evidence="2" id="KW-1133">Transmembrane helix</keyword>
<sequence length="251" mass="27178">MNLQQTFGRPREGALRRGLIRGLSVALIFIGLNCAVFAQPPRGSTKQLDNKAEQIRDEFVRETGLLAEEYERSGENDKAIVMLRRILDVRPDLVQAREKIKEIEERRLSANEVTTEIDVSRGWVGPITNVQKGKPFRISVTGDYRIVYSKLISGDGPPTSDDPATGLYDGIAFGRLMGIVAPAPQAASGRRPSGNRRGGNKNGGPPEPFVIGADASISPPESGPLYLRVNLPTDCRATGKLKATLTGNIGS</sequence>
<keyword evidence="2" id="KW-0812">Transmembrane</keyword>
<evidence type="ECO:0000256" key="2">
    <source>
        <dbReference type="SAM" id="Phobius"/>
    </source>
</evidence>
<reference evidence="3 4" key="1">
    <citation type="submission" date="2019-02" db="EMBL/GenBank/DDBJ databases">
        <title>Deep-cultivation of Planctomycetes and their phenomic and genomic characterization uncovers novel biology.</title>
        <authorList>
            <person name="Wiegand S."/>
            <person name="Jogler M."/>
            <person name="Boedeker C."/>
            <person name="Pinto D."/>
            <person name="Vollmers J."/>
            <person name="Rivas-Marin E."/>
            <person name="Kohn T."/>
            <person name="Peeters S.H."/>
            <person name="Heuer A."/>
            <person name="Rast P."/>
            <person name="Oberbeckmann S."/>
            <person name="Bunk B."/>
            <person name="Jeske O."/>
            <person name="Meyerdierks A."/>
            <person name="Storesund J.E."/>
            <person name="Kallscheuer N."/>
            <person name="Luecker S."/>
            <person name="Lage O.M."/>
            <person name="Pohl T."/>
            <person name="Merkel B.J."/>
            <person name="Hornburger P."/>
            <person name="Mueller R.-W."/>
            <person name="Bruemmer F."/>
            <person name="Labrenz M."/>
            <person name="Spormann A.M."/>
            <person name="Op den Camp H."/>
            <person name="Overmann J."/>
            <person name="Amann R."/>
            <person name="Jetten M.S.M."/>
            <person name="Mascher T."/>
            <person name="Medema M.H."/>
            <person name="Devos D.P."/>
            <person name="Kaster A.-K."/>
            <person name="Ovreas L."/>
            <person name="Rohde M."/>
            <person name="Galperin M.Y."/>
            <person name="Jogler C."/>
        </authorList>
    </citation>
    <scope>NUCLEOTIDE SEQUENCE [LARGE SCALE GENOMIC DNA]</scope>
    <source>
        <strain evidence="3 4">Pan189</strain>
    </source>
</reference>
<evidence type="ECO:0000313" key="4">
    <source>
        <dbReference type="Proteomes" id="UP000317318"/>
    </source>
</evidence>
<feature type="transmembrane region" description="Helical" evidence="2">
    <location>
        <begin position="20"/>
        <end position="38"/>
    </location>
</feature>
<protein>
    <submittedName>
        <fullName evidence="3">Uncharacterized protein</fullName>
    </submittedName>
</protein>